<dbReference type="Gene3D" id="3.40.50.720">
    <property type="entry name" value="NAD(P)-binding Rossmann-like Domain"/>
    <property type="match status" value="1"/>
</dbReference>
<dbReference type="OrthoDB" id="9789398at2"/>
<gene>
    <name evidence="3" type="ORF">BD293_2553</name>
</gene>
<dbReference type="AlphaFoldDB" id="A0A543KFP0"/>
<dbReference type="PANTHER" id="PTHR43639">
    <property type="entry name" value="OXIDOREDUCTASE, SHORT-CHAIN DEHYDROGENASE/REDUCTASE FAMILY (AFU_ORTHOLOGUE AFUA_5G02870)"/>
    <property type="match status" value="1"/>
</dbReference>
<organism evidence="3 4">
    <name type="scientific">Roseinatronobacter monicus</name>
    <dbReference type="NCBI Taxonomy" id="393481"/>
    <lineage>
        <taxon>Bacteria</taxon>
        <taxon>Pseudomonadati</taxon>
        <taxon>Pseudomonadota</taxon>
        <taxon>Alphaproteobacteria</taxon>
        <taxon>Rhodobacterales</taxon>
        <taxon>Paracoccaceae</taxon>
        <taxon>Roseinatronobacter</taxon>
    </lineage>
</organism>
<keyword evidence="2" id="KW-0560">Oxidoreductase</keyword>
<evidence type="ECO:0000256" key="1">
    <source>
        <dbReference type="ARBA" id="ARBA00006484"/>
    </source>
</evidence>
<reference evidence="3 4" key="1">
    <citation type="submission" date="2019-06" db="EMBL/GenBank/DDBJ databases">
        <title>Genomic Encyclopedia of Archaeal and Bacterial Type Strains, Phase II (KMG-II): from individual species to whole genera.</title>
        <authorList>
            <person name="Goeker M."/>
        </authorList>
    </citation>
    <scope>NUCLEOTIDE SEQUENCE [LARGE SCALE GENOMIC DNA]</scope>
    <source>
        <strain evidence="3 4">DSM 18423</strain>
    </source>
</reference>
<accession>A0A543KFP0</accession>
<dbReference type="PRINTS" id="PR00081">
    <property type="entry name" value="GDHRDH"/>
</dbReference>
<evidence type="ECO:0000256" key="2">
    <source>
        <dbReference type="ARBA" id="ARBA00023002"/>
    </source>
</evidence>
<keyword evidence="4" id="KW-1185">Reference proteome</keyword>
<dbReference type="InterPro" id="IPR036291">
    <property type="entry name" value="NAD(P)-bd_dom_sf"/>
</dbReference>
<protein>
    <submittedName>
        <fullName evidence="3">NAD(P)-dependent dehydrogenase (Short-subunit alcohol dehydrogenase family)</fullName>
    </submittedName>
</protein>
<dbReference type="CDD" id="cd05233">
    <property type="entry name" value="SDR_c"/>
    <property type="match status" value="1"/>
</dbReference>
<dbReference type="PRINTS" id="PR00080">
    <property type="entry name" value="SDRFAMILY"/>
</dbReference>
<evidence type="ECO:0000313" key="4">
    <source>
        <dbReference type="Proteomes" id="UP000320582"/>
    </source>
</evidence>
<sequence>MQDEQTAHYPSLRGARVLVTGGATGLGADFVRAFVAQGAHVGFLDIDATAGTALAAELGAQTVFRPCDLRDLEGLPDAIAELAGQLGPFTVLLNNAARDDRHDLADLTPAYWRDCLATNLSHHVFAAQAVAPGMTAAGGGSIINMGSISWMRGRPGMLGYTTSKAAISGMTRSMAAELGPQGIRVNSVVPGAVLTERQAKLWLTPEKNAEFLALQALKFRLEPHHITPMALFLASQASVGCTGQNFIVDAGLTLN</sequence>
<dbReference type="FunFam" id="3.40.50.720:FF:000084">
    <property type="entry name" value="Short-chain dehydrogenase reductase"/>
    <property type="match status" value="1"/>
</dbReference>
<dbReference type="GO" id="GO:0016491">
    <property type="term" value="F:oxidoreductase activity"/>
    <property type="evidence" value="ECO:0007669"/>
    <property type="project" value="UniProtKB-KW"/>
</dbReference>
<dbReference type="EMBL" id="VFPT01000001">
    <property type="protein sequence ID" value="TQM93899.1"/>
    <property type="molecule type" value="Genomic_DNA"/>
</dbReference>
<dbReference type="PROSITE" id="PS00061">
    <property type="entry name" value="ADH_SHORT"/>
    <property type="match status" value="1"/>
</dbReference>
<dbReference type="InterPro" id="IPR020904">
    <property type="entry name" value="Sc_DH/Rdtase_CS"/>
</dbReference>
<comment type="similarity">
    <text evidence="1">Belongs to the short-chain dehydrogenases/reductases (SDR) family.</text>
</comment>
<dbReference type="RefSeq" id="WP_142082173.1">
    <property type="nucleotide sequence ID" value="NZ_VFPT01000001.1"/>
</dbReference>
<evidence type="ECO:0000313" key="3">
    <source>
        <dbReference type="EMBL" id="TQM93899.1"/>
    </source>
</evidence>
<dbReference type="SUPFAM" id="SSF51735">
    <property type="entry name" value="NAD(P)-binding Rossmann-fold domains"/>
    <property type="match status" value="1"/>
</dbReference>
<name>A0A543KFP0_9RHOB</name>
<dbReference type="PANTHER" id="PTHR43639:SF1">
    <property type="entry name" value="SHORT-CHAIN DEHYDROGENASE_REDUCTASE FAMILY PROTEIN"/>
    <property type="match status" value="1"/>
</dbReference>
<comment type="caution">
    <text evidence="3">The sequence shown here is derived from an EMBL/GenBank/DDBJ whole genome shotgun (WGS) entry which is preliminary data.</text>
</comment>
<dbReference type="Proteomes" id="UP000320582">
    <property type="component" value="Unassembled WGS sequence"/>
</dbReference>
<proteinExistence type="inferred from homology"/>
<dbReference type="InterPro" id="IPR002347">
    <property type="entry name" value="SDR_fam"/>
</dbReference>
<dbReference type="Pfam" id="PF13561">
    <property type="entry name" value="adh_short_C2"/>
    <property type="match status" value="1"/>
</dbReference>